<organism evidence="2 3">
    <name type="scientific">Puccinia graminis f. sp. tritici</name>
    <dbReference type="NCBI Taxonomy" id="56615"/>
    <lineage>
        <taxon>Eukaryota</taxon>
        <taxon>Fungi</taxon>
        <taxon>Dikarya</taxon>
        <taxon>Basidiomycota</taxon>
        <taxon>Pucciniomycotina</taxon>
        <taxon>Pucciniomycetes</taxon>
        <taxon>Pucciniales</taxon>
        <taxon>Pucciniaceae</taxon>
        <taxon>Puccinia</taxon>
    </lineage>
</organism>
<feature type="signal peptide" evidence="1">
    <location>
        <begin position="1"/>
        <end position="22"/>
    </location>
</feature>
<reference evidence="2 3" key="1">
    <citation type="submission" date="2019-05" db="EMBL/GenBank/DDBJ databases">
        <title>Emergence of the Ug99 lineage of the wheat stem rust pathogen through somatic hybridization.</title>
        <authorList>
            <person name="Li F."/>
            <person name="Upadhyaya N.M."/>
            <person name="Sperschneider J."/>
            <person name="Matny O."/>
            <person name="Nguyen-Phuc H."/>
            <person name="Mago R."/>
            <person name="Raley C."/>
            <person name="Miller M.E."/>
            <person name="Silverstein K.A.T."/>
            <person name="Henningsen E."/>
            <person name="Hirsch C.D."/>
            <person name="Visser B."/>
            <person name="Pretorius Z.A."/>
            <person name="Steffenson B.J."/>
            <person name="Schwessinger B."/>
            <person name="Dodds P.N."/>
            <person name="Figueroa M."/>
        </authorList>
    </citation>
    <scope>NUCLEOTIDE SEQUENCE [LARGE SCALE GENOMIC DNA]</scope>
    <source>
        <strain evidence="2">21-0</strain>
    </source>
</reference>
<protein>
    <submittedName>
        <fullName evidence="2">Uncharacterized protein</fullName>
    </submittedName>
</protein>
<evidence type="ECO:0000256" key="1">
    <source>
        <dbReference type="SAM" id="SignalP"/>
    </source>
</evidence>
<evidence type="ECO:0000313" key="2">
    <source>
        <dbReference type="EMBL" id="KAA1069086.1"/>
    </source>
</evidence>
<evidence type="ECO:0000313" key="3">
    <source>
        <dbReference type="Proteomes" id="UP000324748"/>
    </source>
</evidence>
<keyword evidence="1" id="KW-0732">Signal</keyword>
<dbReference type="AlphaFoldDB" id="A0A5B0LYC7"/>
<comment type="caution">
    <text evidence="2">The sequence shown here is derived from an EMBL/GenBank/DDBJ whole genome shotgun (WGS) entry which is preliminary data.</text>
</comment>
<keyword evidence="3" id="KW-1185">Reference proteome</keyword>
<sequence>MMKHYGLMLALYFACLIGHSIGATVGGLSVPEESWKSAAELSKENHPDGYNLWKNTPKLKIKDGRNGVITFEHNTNHPTNSKATFKWTSHRTPSLENKSDHPIQFLLRHVKTKSFLYWPVVAQGHAQVLGIPYSFVSSARFELYIAESPSEALRLLEETRRASSSSS</sequence>
<gene>
    <name evidence="2" type="ORF">PGT21_011185</name>
</gene>
<accession>A0A5B0LYC7</accession>
<feature type="chain" id="PRO_5023104906" evidence="1">
    <location>
        <begin position="23"/>
        <end position="167"/>
    </location>
</feature>
<dbReference type="Proteomes" id="UP000324748">
    <property type="component" value="Unassembled WGS sequence"/>
</dbReference>
<dbReference type="EMBL" id="VSWC01000183">
    <property type="protein sequence ID" value="KAA1069086.1"/>
    <property type="molecule type" value="Genomic_DNA"/>
</dbReference>
<proteinExistence type="predicted"/>
<name>A0A5B0LYC7_PUCGR</name>